<dbReference type="AlphaFoldDB" id="A0A8D5JHK0"/>
<evidence type="ECO:0000256" key="1">
    <source>
        <dbReference type="SAM" id="MobiDB-lite"/>
    </source>
</evidence>
<keyword evidence="3" id="KW-0067">ATP-binding</keyword>
<feature type="region of interest" description="Disordered" evidence="1">
    <location>
        <begin position="700"/>
        <end position="724"/>
    </location>
</feature>
<dbReference type="PANTHER" id="PTHR47642">
    <property type="entry name" value="ATP-DEPENDENT DNA HELICASE"/>
    <property type="match status" value="1"/>
</dbReference>
<sequence>MNATNPELELAREFLATTDCNIFLTGKAGTGKTTFLKNLRKRSPKRMVVTAPTGVAAINAGGVTLHSFFQLPFSPFVPGSEAFSQGNRRKFRKEKVNIIKSLDLLVIDEISMVRSDMLDGVDSVLRQYRRSSLPFGGVQLLMIGDLHQLAPVVRENEWRLLSQYYDSPYFFSSNSLRKTEFYTIELQHIYRQSDKKFIDLLNKVRDNNLDESSLQELNRRYLPDTSSAEKEGFITLCTHNRNADDINSARLNSLITPTRRFEAEIVGDFPEHTYPTSALLELKEGAQVMFVRNDSSPEKLYFNGKIGKILHIRGEEILVKCPGDTEPITVSPETWENIEYKLDEENGEIKENRIGEFEQYPLKLAWAITIHKSQGLTFNHAIIDARAAFAHGQVYVALSRCRTLEGLILSSPLSGSAIKSDPAIARFTRESRKSRPNRKLLERAAIRYQQRLLLECFTFDKLRYLLGRFTGLVKGNSNIIHLAGITDIQELQQTCFTEICTVGENFGRQLQGLFREDILPTNDKVIVERINKASDYFGEKLKSLLLAPIDRLSIETDNKELGKRLRKLHKQVKEEGSVKVAAVAVCGHGFSPAAYLRALSAAELNFQKKKEKKQTPFYTEEDITHPELFQTIRQWRTDRAKKDNIAPFQILHQKTLVQIVMHLPETQAALLKIKGIGKVLAERYGEDILAMVRTYRQKHGIQSPTLPEPGGQEKSNKPKKEKPVKKNTIDLTLELFNTGLTVPEIAEKRELVSSTIHRHLAQCIELGKIRIEQLMPPEKIKIIIEAIEKAETPS</sequence>
<reference evidence="3" key="1">
    <citation type="submission" date="2020-09" db="EMBL/GenBank/DDBJ databases">
        <title>Desulfogranum mesoprofundum gen. nov., sp. nov., a novel mesophilic, sulfate-reducing chemolithoautotroph isolated from a deep-sea hydrothermal vent chimney in the Suiyo Seamount.</title>
        <authorList>
            <person name="Hashimoto Y."/>
            <person name="Nakagawa S."/>
        </authorList>
    </citation>
    <scope>NUCLEOTIDE SEQUENCE</scope>
    <source>
        <strain evidence="3">KT2</strain>
    </source>
</reference>
<dbReference type="InterPro" id="IPR051055">
    <property type="entry name" value="PIF1_helicase"/>
</dbReference>
<dbReference type="InterPro" id="IPR010285">
    <property type="entry name" value="DNA_helicase_pif1-like_DEAD"/>
</dbReference>
<keyword evidence="3" id="KW-0347">Helicase</keyword>
<dbReference type="Pfam" id="PF05970">
    <property type="entry name" value="PIF1"/>
    <property type="match status" value="1"/>
</dbReference>
<dbReference type="EMBL" id="AP024086">
    <property type="protein sequence ID" value="BCL61549.1"/>
    <property type="molecule type" value="Genomic_DNA"/>
</dbReference>
<keyword evidence="3" id="KW-0378">Hydrolase</keyword>
<gene>
    <name evidence="3" type="ORF">DGMP_22420</name>
</gene>
<evidence type="ECO:0000259" key="2">
    <source>
        <dbReference type="PROSITE" id="PS50967"/>
    </source>
</evidence>
<dbReference type="GO" id="GO:0003678">
    <property type="term" value="F:DNA helicase activity"/>
    <property type="evidence" value="ECO:0007669"/>
    <property type="project" value="InterPro"/>
</dbReference>
<dbReference type="CDD" id="cd18809">
    <property type="entry name" value="SF1_C_RecD"/>
    <property type="match status" value="1"/>
</dbReference>
<keyword evidence="3" id="KW-0547">Nucleotide-binding</keyword>
<dbReference type="InterPro" id="IPR002121">
    <property type="entry name" value="HRDC_dom"/>
</dbReference>
<dbReference type="GO" id="GO:0000723">
    <property type="term" value="P:telomere maintenance"/>
    <property type="evidence" value="ECO:0007669"/>
    <property type="project" value="InterPro"/>
</dbReference>
<feature type="domain" description="HRDC" evidence="2">
    <location>
        <begin position="622"/>
        <end position="702"/>
    </location>
</feature>
<name>A0A8D5JHK0_9BACT</name>
<dbReference type="InterPro" id="IPR029491">
    <property type="entry name" value="Helicase_HTH"/>
</dbReference>
<dbReference type="GO" id="GO:0003676">
    <property type="term" value="F:nucleic acid binding"/>
    <property type="evidence" value="ECO:0007669"/>
    <property type="project" value="InterPro"/>
</dbReference>
<evidence type="ECO:0000313" key="3">
    <source>
        <dbReference type="EMBL" id="BCL61549.1"/>
    </source>
</evidence>
<organism evidence="3 4">
    <name type="scientific">Desulfomarina profundi</name>
    <dbReference type="NCBI Taxonomy" id="2772557"/>
    <lineage>
        <taxon>Bacteria</taxon>
        <taxon>Pseudomonadati</taxon>
        <taxon>Thermodesulfobacteriota</taxon>
        <taxon>Desulfobulbia</taxon>
        <taxon>Desulfobulbales</taxon>
        <taxon>Desulfobulbaceae</taxon>
        <taxon>Desulfomarina</taxon>
    </lineage>
</organism>
<dbReference type="SMART" id="SM00341">
    <property type="entry name" value="HRDC"/>
    <property type="match status" value="1"/>
</dbReference>
<dbReference type="Proteomes" id="UP000826725">
    <property type="component" value="Chromosome"/>
</dbReference>
<dbReference type="PANTHER" id="PTHR47642:SF5">
    <property type="entry name" value="ATP-DEPENDENT DNA HELICASE"/>
    <property type="match status" value="1"/>
</dbReference>
<protein>
    <submittedName>
        <fullName evidence="3">Helicase</fullName>
    </submittedName>
</protein>
<proteinExistence type="predicted"/>
<evidence type="ECO:0000313" key="4">
    <source>
        <dbReference type="Proteomes" id="UP000826725"/>
    </source>
</evidence>
<dbReference type="RefSeq" id="WP_228853986.1">
    <property type="nucleotide sequence ID" value="NZ_AP024086.1"/>
</dbReference>
<dbReference type="Pfam" id="PF00570">
    <property type="entry name" value="HRDC"/>
    <property type="match status" value="1"/>
</dbReference>
<dbReference type="PROSITE" id="PS50967">
    <property type="entry name" value="HRDC"/>
    <property type="match status" value="1"/>
</dbReference>
<keyword evidence="4" id="KW-1185">Reference proteome</keyword>
<dbReference type="Pfam" id="PF14493">
    <property type="entry name" value="HTH_40"/>
    <property type="match status" value="1"/>
</dbReference>
<dbReference type="KEGG" id="dbk:DGMP_22420"/>
<dbReference type="GO" id="GO:0006281">
    <property type="term" value="P:DNA repair"/>
    <property type="evidence" value="ECO:0007669"/>
    <property type="project" value="InterPro"/>
</dbReference>
<dbReference type="FunFam" id="3.40.50.300:FF:001498">
    <property type="entry name" value="ATP-dependent DNA helicase"/>
    <property type="match status" value="1"/>
</dbReference>
<accession>A0A8D5JHK0</accession>